<protein>
    <recommendedName>
        <fullName evidence="3">DUF4288 domain-containing protein</fullName>
    </recommendedName>
</protein>
<gene>
    <name evidence="1" type="ORF">GCM10023195_21900</name>
</gene>
<sequence>MDRPGWYGVRCVIRWPQNTAYEESITVWRAASFGAAIEKAETEARDYAATCGGEYTDLAQAFFIGDENLITDGAEVFSLIRRSGLGPDDYLTTFFDTGDEHQGTSREP</sequence>
<evidence type="ECO:0000313" key="1">
    <source>
        <dbReference type="EMBL" id="GAA4606162.1"/>
    </source>
</evidence>
<accession>A0ABP8TH97</accession>
<evidence type="ECO:0000313" key="2">
    <source>
        <dbReference type="Proteomes" id="UP001500212"/>
    </source>
</evidence>
<dbReference type="RefSeq" id="WP_345352363.1">
    <property type="nucleotide sequence ID" value="NZ_BAABHJ010000005.1"/>
</dbReference>
<evidence type="ECO:0008006" key="3">
    <source>
        <dbReference type="Google" id="ProtNLM"/>
    </source>
</evidence>
<reference evidence="2" key="1">
    <citation type="journal article" date="2019" name="Int. J. Syst. Evol. Microbiol.">
        <title>The Global Catalogue of Microorganisms (GCM) 10K type strain sequencing project: providing services to taxonomists for standard genome sequencing and annotation.</title>
        <authorList>
            <consortium name="The Broad Institute Genomics Platform"/>
            <consortium name="The Broad Institute Genome Sequencing Center for Infectious Disease"/>
            <person name="Wu L."/>
            <person name="Ma J."/>
        </authorList>
    </citation>
    <scope>NUCLEOTIDE SEQUENCE [LARGE SCALE GENOMIC DNA]</scope>
    <source>
        <strain evidence="2">JCM 17938</strain>
    </source>
</reference>
<dbReference type="Proteomes" id="UP001500212">
    <property type="component" value="Unassembled WGS sequence"/>
</dbReference>
<organism evidence="1 2">
    <name type="scientific">Actinoallomurus liliacearum</name>
    <dbReference type="NCBI Taxonomy" id="1080073"/>
    <lineage>
        <taxon>Bacteria</taxon>
        <taxon>Bacillati</taxon>
        <taxon>Actinomycetota</taxon>
        <taxon>Actinomycetes</taxon>
        <taxon>Streptosporangiales</taxon>
        <taxon>Thermomonosporaceae</taxon>
        <taxon>Actinoallomurus</taxon>
    </lineage>
</organism>
<name>A0ABP8TH97_9ACTN</name>
<keyword evidence="2" id="KW-1185">Reference proteome</keyword>
<proteinExistence type="predicted"/>
<dbReference type="EMBL" id="BAABHJ010000005">
    <property type="protein sequence ID" value="GAA4606162.1"/>
    <property type="molecule type" value="Genomic_DNA"/>
</dbReference>
<comment type="caution">
    <text evidence="1">The sequence shown here is derived from an EMBL/GenBank/DDBJ whole genome shotgun (WGS) entry which is preliminary data.</text>
</comment>